<comment type="similarity">
    <text evidence="3">Belongs to the acetyltransferase YopJ family.</text>
</comment>
<dbReference type="GO" id="GO:0016746">
    <property type="term" value="F:acyltransferase activity"/>
    <property type="evidence" value="ECO:0007669"/>
    <property type="project" value="UniProtKB-KW"/>
</dbReference>
<sequence length="961" mass="105107">MPVNTVPSLHLGTPNVAAGFRVLRFLRTHKDASARLLTTRTRVDPLTRTSRAYGARQLDNPATDHADALTVIALSAATLKLHTADGDVSLSLGDIGGRPLWSQNAQGTVSAVIYEPATAAGRPLAATEQPAAGLARTRERFAYALASDTRWRARNLAGAMTELSNNAGISRTLRVSLTGQALLTEQRLLKPEVGLPDWEVTTENDTEEALVVCATYDATGTALSMTNAANVSTITAYDISASVMETRLRYAGQGAAPLTEVVTLRDVVRRADGAVLSQTAGSGVVETYAYDQRTQYLTRHSVARPAGHPSGALLISDLHYTYDPVGNILTLEDKGADPQWHDNQQATGLRLYTYDTCYRLTSATGRERAPVARHSSDPSGGKVWKPYSEAYSYDDGDNLTLISHMGGAADRRRELSVATGSNRATLKEGGLSPETGFLAGGLQKQLSDGRALAWYADNQLRQVSQVLREEGEGDDTEAYHYADGGTRTCKIHTVTVSGGMQATFTTYAGGCEVRQRLLTDQAVTQKHVVVSEGGGVRLVETPMSGKSHLRYSFRDHLGSIGGEMDDSGKVTAREEHAPYGGTVGRDEEAEEVSSLMQRTYRYSGHEIDATGLIYYGWRYYQPELSRWLSADPDGLNDGLNLFRFCWNNPILMTDPDGKHPEASLKSSLEHAMENFRHNRQPGEKQQDLDILTMRTIVESENARKGKNDSSSPGAIEYYSDVARFVSKLLKDQKTSGALHYQAIVQMAPRSPITGHFTAFDIYKPEGATRATLINVESVEGMTTSPDGRYVPNSGGIGLGLRDLYNEVKRRIPNVNKRPLVLIYETRAQKSAVDCAMFSIVNARAMSQFPGEFIDTHNQFSDFISAGGTRHFVSPGDLSDLTDISLKFFKYSHSNTVLQKLSTTGDQKKIIDSYLRRNNDRKLRVGRGATSMNVGIEVKRINIVKAALDKQKGSRGFGRFFS</sequence>
<organism evidence="6 7">
    <name type="scientific">Pseudomonas putida</name>
    <name type="common">Arthrobacter siderocapsulatus</name>
    <dbReference type="NCBI Taxonomy" id="303"/>
    <lineage>
        <taxon>Bacteria</taxon>
        <taxon>Pseudomonadati</taxon>
        <taxon>Pseudomonadota</taxon>
        <taxon>Gammaproteobacteria</taxon>
        <taxon>Pseudomonadales</taxon>
        <taxon>Pseudomonadaceae</taxon>
        <taxon>Pseudomonas</taxon>
    </lineage>
</organism>
<dbReference type="RefSeq" id="WP_181004493.1">
    <property type="nucleotide sequence ID" value="NZ_MINH01000019.1"/>
</dbReference>
<evidence type="ECO:0000256" key="5">
    <source>
        <dbReference type="ARBA" id="ARBA00048662"/>
    </source>
</evidence>
<accession>A0A2S3X670</accession>
<reference evidence="6 7" key="2">
    <citation type="submission" date="2018-03" db="EMBL/GenBank/DDBJ databases">
        <title>Draft genome of Pseudomonas putida strain KH-21-114.</title>
        <authorList>
            <person name="Yoshizawa S."/>
            <person name="Khan N.H."/>
            <person name="Nishimura M."/>
            <person name="Chiura H.X."/>
            <person name="Ogura Y."/>
            <person name="Hayashi T."/>
            <person name="Kogure K."/>
        </authorList>
    </citation>
    <scope>NUCLEOTIDE SEQUENCE [LARGE SCALE GENOMIC DNA]</scope>
    <source>
        <strain evidence="6 7">KH-21-114</strain>
    </source>
</reference>
<evidence type="ECO:0008006" key="8">
    <source>
        <dbReference type="Google" id="ProtNLM"/>
    </source>
</evidence>
<gene>
    <name evidence="6" type="ORF">BGP84_13070</name>
</gene>
<evidence type="ECO:0000313" key="6">
    <source>
        <dbReference type="EMBL" id="POG10608.1"/>
    </source>
</evidence>
<keyword evidence="2" id="KW-0012">Acyltransferase</keyword>
<comment type="caution">
    <text evidence="6">The sequence shown here is derived from an EMBL/GenBank/DDBJ whole genome shotgun (WGS) entry which is preliminary data.</text>
</comment>
<dbReference type="InterPro" id="IPR022385">
    <property type="entry name" value="Rhs_assc_core"/>
</dbReference>
<dbReference type="Pfam" id="PF03421">
    <property type="entry name" value="Acetyltransf_14"/>
    <property type="match status" value="1"/>
</dbReference>
<evidence type="ECO:0000256" key="2">
    <source>
        <dbReference type="ARBA" id="ARBA00023315"/>
    </source>
</evidence>
<evidence type="ECO:0000256" key="4">
    <source>
        <dbReference type="ARBA" id="ARBA00048364"/>
    </source>
</evidence>
<name>A0A2S3X670_PSEPU</name>
<protein>
    <recommendedName>
        <fullName evidence="8">RHS repeat-associated core domain-containing protein</fullName>
    </recommendedName>
</protein>
<comment type="catalytic activity">
    <reaction evidence="5">
        <text>L-seryl-[protein] + acetyl-CoA = O-acetyl-L-seryl-[protein] + CoA</text>
        <dbReference type="Rhea" id="RHEA:59392"/>
        <dbReference type="Rhea" id="RHEA-COMP:9863"/>
        <dbReference type="Rhea" id="RHEA-COMP:15352"/>
        <dbReference type="ChEBI" id="CHEBI:29999"/>
        <dbReference type="ChEBI" id="CHEBI:57287"/>
        <dbReference type="ChEBI" id="CHEBI:57288"/>
        <dbReference type="ChEBI" id="CHEBI:141128"/>
    </reaction>
    <physiologicalReaction direction="left-to-right" evidence="5">
        <dbReference type="Rhea" id="RHEA:59393"/>
    </physiologicalReaction>
</comment>
<dbReference type="Proteomes" id="UP000237230">
    <property type="component" value="Unassembled WGS sequence"/>
</dbReference>
<dbReference type="PANTHER" id="PTHR32305:SF15">
    <property type="entry name" value="PROTEIN RHSA-RELATED"/>
    <property type="match status" value="1"/>
</dbReference>
<proteinExistence type="inferred from homology"/>
<dbReference type="EMBL" id="MINH01000019">
    <property type="protein sequence ID" value="POG10608.1"/>
    <property type="molecule type" value="Genomic_DNA"/>
</dbReference>
<keyword evidence="1" id="KW-0808">Transferase</keyword>
<dbReference type="NCBIfam" id="TIGR03696">
    <property type="entry name" value="Rhs_assc_core"/>
    <property type="match status" value="1"/>
</dbReference>
<reference evidence="6 7" key="1">
    <citation type="submission" date="2016-08" db="EMBL/GenBank/DDBJ databases">
        <authorList>
            <person name="Seilhamer J.J."/>
        </authorList>
    </citation>
    <scope>NUCLEOTIDE SEQUENCE [LARGE SCALE GENOMIC DNA]</scope>
    <source>
        <strain evidence="6 7">KH-21-114</strain>
    </source>
</reference>
<evidence type="ECO:0000256" key="3">
    <source>
        <dbReference type="ARBA" id="ARBA00023785"/>
    </source>
</evidence>
<comment type="catalytic activity">
    <reaction evidence="4">
        <text>L-threonyl-[protein] + acetyl-CoA = O-acetyl-L-threonyl-[protein] + CoA</text>
        <dbReference type="Rhea" id="RHEA:65340"/>
        <dbReference type="Rhea" id="RHEA-COMP:11060"/>
        <dbReference type="Rhea" id="RHEA-COMP:16780"/>
        <dbReference type="ChEBI" id="CHEBI:30013"/>
        <dbReference type="ChEBI" id="CHEBI:57287"/>
        <dbReference type="ChEBI" id="CHEBI:57288"/>
        <dbReference type="ChEBI" id="CHEBI:141025"/>
    </reaction>
    <physiologicalReaction direction="left-to-right" evidence="4">
        <dbReference type="Rhea" id="RHEA:65341"/>
    </physiologicalReaction>
</comment>
<dbReference type="PANTHER" id="PTHR32305">
    <property type="match status" value="1"/>
</dbReference>
<dbReference type="InterPro" id="IPR050708">
    <property type="entry name" value="T6SS_VgrG/RHS"/>
</dbReference>
<dbReference type="AlphaFoldDB" id="A0A2S3X670"/>
<evidence type="ECO:0000256" key="1">
    <source>
        <dbReference type="ARBA" id="ARBA00022679"/>
    </source>
</evidence>
<dbReference type="Gene3D" id="2.180.10.10">
    <property type="entry name" value="RHS repeat-associated core"/>
    <property type="match status" value="1"/>
</dbReference>
<evidence type="ECO:0000313" key="7">
    <source>
        <dbReference type="Proteomes" id="UP000237230"/>
    </source>
</evidence>
<dbReference type="InterPro" id="IPR005083">
    <property type="entry name" value="YopJ-like"/>
</dbReference>